<organism evidence="2 3">
    <name type="scientific">Tistrella bauzanensis</name>
    <dbReference type="NCBI Taxonomy" id="657419"/>
    <lineage>
        <taxon>Bacteria</taxon>
        <taxon>Pseudomonadati</taxon>
        <taxon>Pseudomonadota</taxon>
        <taxon>Alphaproteobacteria</taxon>
        <taxon>Geminicoccales</taxon>
        <taxon>Geminicoccaceae</taxon>
        <taxon>Tistrella</taxon>
    </lineage>
</organism>
<gene>
    <name evidence="2" type="ORF">GCM10011505_16010</name>
</gene>
<keyword evidence="1" id="KW-0732">Signal</keyword>
<dbReference type="Gene3D" id="2.120.10.30">
    <property type="entry name" value="TolB, C-terminal domain"/>
    <property type="match status" value="3"/>
</dbReference>
<proteinExistence type="predicted"/>
<comment type="caution">
    <text evidence="2">The sequence shown here is derived from an EMBL/GenBank/DDBJ whole genome shotgun (WGS) entry which is preliminary data.</text>
</comment>
<protein>
    <recommendedName>
        <fullName evidence="4">NHL repeat containing protein</fullName>
    </recommendedName>
</protein>
<keyword evidence="3" id="KW-1185">Reference proteome</keyword>
<name>A0ABQ1IDU2_9PROT</name>
<sequence>MSCYTKQLRRLGCGVSLAVLALAAPELAAPALAQGSAAPIAEWQLDTVIQPSPFRGVHGLAVAPDGSVLGGSVVGQQIIAIDPKTGASRVIVDRPAGQADDIVIAPDGRIVWTAFLSGEVRATPGSALTGGGAPIQVLATGLPGINSLDFDDGGRLYATRVFLGDALYEIDPTGATPAKQLLEGMGGLNGFEIQGRTLRGPLWFKGDLAEVNLDAPAVKVIASGFKVPAAANLEADGHLLALDTVTGEVKRVDPATGSATVLTTLNPALDNLAVAPDGTIYVSNMAEGVIYAVDPKTGNHKPINTGGLAVPGGLVAVTTPGGGTVLHLADLFAYRTIDGDSGEVADVARAYASNLENPMNANADLGRILLTSWFAGGVQMFDPATGAELGHVNGLAAPMDALMADDGHLLVVTAGGTIQRVALDGGAAPAGQAPVVEHLAMPTRMIWSGPERRSVYVVETGAGRIVEVPVDGQALRVVAGGLDAPEGLAMLPDGRLVTVETTTGRVLALDPATATGELISTGLKGRVGLMGTAGMPPAYIPTGIAVDDKGRVFIAGDNDGSLTRLTPR</sequence>
<evidence type="ECO:0000256" key="1">
    <source>
        <dbReference type="SAM" id="SignalP"/>
    </source>
</evidence>
<evidence type="ECO:0000313" key="2">
    <source>
        <dbReference type="EMBL" id="GGB35365.1"/>
    </source>
</evidence>
<reference evidence="3" key="1">
    <citation type="journal article" date="2019" name="Int. J. Syst. Evol. Microbiol.">
        <title>The Global Catalogue of Microorganisms (GCM) 10K type strain sequencing project: providing services to taxonomists for standard genome sequencing and annotation.</title>
        <authorList>
            <consortium name="The Broad Institute Genomics Platform"/>
            <consortium name="The Broad Institute Genome Sequencing Center for Infectious Disease"/>
            <person name="Wu L."/>
            <person name="Ma J."/>
        </authorList>
    </citation>
    <scope>NUCLEOTIDE SEQUENCE [LARGE SCALE GENOMIC DNA]</scope>
    <source>
        <strain evidence="3">CGMCC 1.10188</strain>
    </source>
</reference>
<evidence type="ECO:0008006" key="4">
    <source>
        <dbReference type="Google" id="ProtNLM"/>
    </source>
</evidence>
<feature type="signal peptide" evidence="1">
    <location>
        <begin position="1"/>
        <end position="28"/>
    </location>
</feature>
<dbReference type="InterPro" id="IPR051344">
    <property type="entry name" value="Vgb"/>
</dbReference>
<dbReference type="SUPFAM" id="SSF63829">
    <property type="entry name" value="Calcium-dependent phosphotriesterase"/>
    <property type="match status" value="2"/>
</dbReference>
<dbReference type="Proteomes" id="UP000603352">
    <property type="component" value="Unassembled WGS sequence"/>
</dbReference>
<dbReference type="RefSeq" id="WP_188576540.1">
    <property type="nucleotide sequence ID" value="NZ_BMDZ01000013.1"/>
</dbReference>
<feature type="chain" id="PRO_5045593884" description="NHL repeat containing protein" evidence="1">
    <location>
        <begin position="29"/>
        <end position="568"/>
    </location>
</feature>
<accession>A0ABQ1IDU2</accession>
<dbReference type="PANTHER" id="PTHR40274">
    <property type="entry name" value="VIRGINIAMYCIN B LYASE"/>
    <property type="match status" value="1"/>
</dbReference>
<dbReference type="EMBL" id="BMDZ01000013">
    <property type="protein sequence ID" value="GGB35365.1"/>
    <property type="molecule type" value="Genomic_DNA"/>
</dbReference>
<dbReference type="PANTHER" id="PTHR40274:SF4">
    <property type="entry name" value="BLL1406 PROTEIN"/>
    <property type="match status" value="1"/>
</dbReference>
<dbReference type="InterPro" id="IPR011042">
    <property type="entry name" value="6-blade_b-propeller_TolB-like"/>
</dbReference>
<evidence type="ECO:0000313" key="3">
    <source>
        <dbReference type="Proteomes" id="UP000603352"/>
    </source>
</evidence>